<name>A0ABU6GJ62_9BACL</name>
<organism evidence="1 2">
    <name type="scientific">Paenibacillus alba</name>
    <dbReference type="NCBI Taxonomy" id="1197127"/>
    <lineage>
        <taxon>Bacteria</taxon>
        <taxon>Bacillati</taxon>
        <taxon>Bacillota</taxon>
        <taxon>Bacilli</taxon>
        <taxon>Bacillales</taxon>
        <taxon>Paenibacillaceae</taxon>
        <taxon>Paenibacillus</taxon>
    </lineage>
</organism>
<evidence type="ECO:0000313" key="2">
    <source>
        <dbReference type="Proteomes" id="UP001338137"/>
    </source>
</evidence>
<accession>A0ABU6GJ62</accession>
<dbReference type="InterPro" id="IPR014985">
    <property type="entry name" value="WbqC"/>
</dbReference>
<dbReference type="RefSeq" id="WP_326076908.1">
    <property type="nucleotide sequence ID" value="NZ_JARLKY010000156.1"/>
</dbReference>
<dbReference type="Pfam" id="PF08889">
    <property type="entry name" value="WbqC"/>
    <property type="match status" value="1"/>
</dbReference>
<dbReference type="Proteomes" id="UP001338137">
    <property type="component" value="Unassembled WGS sequence"/>
</dbReference>
<dbReference type="EMBL" id="JARLKY010000156">
    <property type="protein sequence ID" value="MEC0232689.1"/>
    <property type="molecule type" value="Genomic_DNA"/>
</dbReference>
<keyword evidence="2" id="KW-1185">Reference proteome</keyword>
<protein>
    <submittedName>
        <fullName evidence="1">WbqC family protein</fullName>
    </submittedName>
</protein>
<reference evidence="1 2" key="1">
    <citation type="submission" date="2023-03" db="EMBL/GenBank/DDBJ databases">
        <title>Bacillus Genome Sequencing.</title>
        <authorList>
            <person name="Dunlap C."/>
        </authorList>
    </citation>
    <scope>NUCLEOTIDE SEQUENCE [LARGE SCALE GENOMIC DNA]</scope>
    <source>
        <strain evidence="1 2">BD-533</strain>
    </source>
</reference>
<evidence type="ECO:0000313" key="1">
    <source>
        <dbReference type="EMBL" id="MEC0232689.1"/>
    </source>
</evidence>
<proteinExistence type="predicted"/>
<comment type="caution">
    <text evidence="1">The sequence shown here is derived from an EMBL/GenBank/DDBJ whole genome shotgun (WGS) entry which is preliminary data.</text>
</comment>
<gene>
    <name evidence="1" type="ORF">P4I72_36920</name>
</gene>
<sequence>MKLAIMQPYLFPYIGYFQLIYSVDQFIIYDDVQFINRGWINRNRVLVNNTAHLFTFSVRKDSRDLNINDRYFSLQFEFEKNKFKNGLQLGYKKAPNYNETMALIDNIFSLKELNVSSFITNQIKMICSYLGIQTKISLSSELDTESHLKAEERIIDICKKVDASHYINPIGGQELYSRDRFSKEGISLSFLKTNSIIYPQFKGEFVSFLSIIDVMMFNSKDQINKIISEYELI</sequence>